<dbReference type="GO" id="GO:0005634">
    <property type="term" value="C:nucleus"/>
    <property type="evidence" value="ECO:0007669"/>
    <property type="project" value="TreeGrafter"/>
</dbReference>
<dbReference type="Gene3D" id="3.40.395.10">
    <property type="entry name" value="Adenoviral Proteinase, Chain A"/>
    <property type="match status" value="1"/>
</dbReference>
<dbReference type="InterPro" id="IPR050863">
    <property type="entry name" value="CenT-Element_Derived"/>
</dbReference>
<dbReference type="HOGENOM" id="CLU_384622_0_0_1"/>
<dbReference type="SUPFAM" id="SSF54001">
    <property type="entry name" value="Cysteine proteinases"/>
    <property type="match status" value="1"/>
</dbReference>
<dbReference type="OrthoDB" id="5876883at2759"/>
<accession>E3M9U3</accession>
<dbReference type="Proteomes" id="UP000008281">
    <property type="component" value="Unassembled WGS sequence"/>
</dbReference>
<feature type="domain" description="DDE-1" evidence="1">
    <location>
        <begin position="518"/>
        <end position="613"/>
    </location>
</feature>
<name>E3M9U3_CAERE</name>
<gene>
    <name evidence="2" type="ORF">CRE_17034</name>
</gene>
<reference evidence="2" key="1">
    <citation type="submission" date="2007-07" db="EMBL/GenBank/DDBJ databases">
        <title>PCAP assembly of the Caenorhabditis remanei genome.</title>
        <authorList>
            <consortium name="The Caenorhabditis remanei Sequencing Consortium"/>
            <person name="Wilson R.K."/>
        </authorList>
    </citation>
    <scope>NUCLEOTIDE SEQUENCE [LARGE SCALE GENOMIC DNA]</scope>
    <source>
        <strain evidence="2">PB4641</strain>
    </source>
</reference>
<dbReference type="InterPro" id="IPR038765">
    <property type="entry name" value="Papain-like_cys_pep_sf"/>
</dbReference>
<dbReference type="eggNOG" id="KOG3105">
    <property type="taxonomic scope" value="Eukaryota"/>
</dbReference>
<organism evidence="3">
    <name type="scientific">Caenorhabditis remanei</name>
    <name type="common">Caenorhabditis vulgaris</name>
    <dbReference type="NCBI Taxonomy" id="31234"/>
    <lineage>
        <taxon>Eukaryota</taxon>
        <taxon>Metazoa</taxon>
        <taxon>Ecdysozoa</taxon>
        <taxon>Nematoda</taxon>
        <taxon>Chromadorea</taxon>
        <taxon>Rhabditida</taxon>
        <taxon>Rhabditina</taxon>
        <taxon>Rhabditomorpha</taxon>
        <taxon>Rhabditoidea</taxon>
        <taxon>Rhabditidae</taxon>
        <taxon>Peloderinae</taxon>
        <taxon>Caenorhabditis</taxon>
    </lineage>
</organism>
<dbReference type="STRING" id="31234.E3M9U3"/>
<dbReference type="AlphaFoldDB" id="E3M9U3"/>
<dbReference type="PANTHER" id="PTHR19303:SF73">
    <property type="entry name" value="PROTEIN PDC2"/>
    <property type="match status" value="1"/>
</dbReference>
<proteinExistence type="predicted"/>
<evidence type="ECO:0000313" key="2">
    <source>
        <dbReference type="EMBL" id="EFO96775.1"/>
    </source>
</evidence>
<dbReference type="PANTHER" id="PTHR19303">
    <property type="entry name" value="TRANSPOSON"/>
    <property type="match status" value="1"/>
</dbReference>
<dbReference type="Pfam" id="PF03184">
    <property type="entry name" value="DDE_1"/>
    <property type="match status" value="1"/>
</dbReference>
<dbReference type="GO" id="GO:0003677">
    <property type="term" value="F:DNA binding"/>
    <property type="evidence" value="ECO:0007669"/>
    <property type="project" value="TreeGrafter"/>
</dbReference>
<sequence length="719" mass="83277">MFREYVSFTRITKPTRLMLPILRNNHFVLTVFGKEKDKSRKINVHMWDSLLGPDLCMLKKEEAALVAREFFGPGYTVFIDRANSEQCQQQASNSMDCGLFTVHNSQQYFSFSHPFLPKLRDDTSWIAHHEKLDTVEARANYSETLEKLRTEQNWYQENMTTFSVIRPSSTKDPILQSNNENCVQLCDGVSSNETCSCQRSHHRQKKNSKFLHGNNVLRSANGMFIAKSGHSNLKNVSELTSDRLDISNTEDMTPNRIAKIVDQALKDVRDREQKKKLVRIKDDKIKVSHQEPWLSEREKKELIRKHSLHTPLKELIRIFRLSPDENYARVQISRVRQEIERGVPNRRTSFKQLTQRVTSILDYKAKVSKEEIHETDIQRLGIEQSICFGIDSFRGSRSWIDKIKRHCNLTSRHIDARIRPPHLSVGPSREEKVKEFRRLVVPYIKKKYPPSRIFNVDQTAVKYEMIRNRSLAERGAPRVERTAQRAHALSHSFTMNPCVSADGRLIGDTFITLSEPITPRSFQQMVAPFHNLHVTNSRSGMMTSDLAIEWFTKDFLPNVPPNSLLILDSWGGFKKMMELPIVILKKLEVIVLPPDTTSKLQPLDLSFNRQFKNFIQKFEGYIRVRENHLIISKRSTQLGIIQFAINQFKAPRFQGLIQKGFYDIGVTNKYHLYETPVSYCMDPLKTARKSCATCVRYAFIACGHCDKLMCATCSISHLH</sequence>
<keyword evidence="3" id="KW-1185">Reference proteome</keyword>
<evidence type="ECO:0000259" key="1">
    <source>
        <dbReference type="Pfam" id="PF03184"/>
    </source>
</evidence>
<dbReference type="InParanoid" id="E3M9U3"/>
<dbReference type="InterPro" id="IPR004875">
    <property type="entry name" value="DDE_SF_endonuclease_dom"/>
</dbReference>
<dbReference type="EMBL" id="DS268431">
    <property type="protein sequence ID" value="EFO96775.1"/>
    <property type="molecule type" value="Genomic_DNA"/>
</dbReference>
<protein>
    <recommendedName>
        <fullName evidence="1">DDE-1 domain-containing protein</fullName>
    </recommendedName>
</protein>
<evidence type="ECO:0000313" key="3">
    <source>
        <dbReference type="Proteomes" id="UP000008281"/>
    </source>
</evidence>